<dbReference type="PANTHER" id="PTHR34473">
    <property type="entry name" value="UPF0699 TRANSMEMBRANE PROTEIN YDBS"/>
    <property type="match status" value="1"/>
</dbReference>
<evidence type="ECO:0000313" key="4">
    <source>
        <dbReference type="Proteomes" id="UP000718012"/>
    </source>
</evidence>
<organism evidence="3 4">
    <name type="scientific">Phocaeicola coprocola</name>
    <dbReference type="NCBI Taxonomy" id="310298"/>
    <lineage>
        <taxon>Bacteria</taxon>
        <taxon>Pseudomonadati</taxon>
        <taxon>Bacteroidota</taxon>
        <taxon>Bacteroidia</taxon>
        <taxon>Bacteroidales</taxon>
        <taxon>Bacteroidaceae</taxon>
        <taxon>Phocaeicola</taxon>
    </lineage>
</organism>
<accession>A0A921K479</accession>
<feature type="transmembrane region" description="Helical" evidence="1">
    <location>
        <begin position="16"/>
        <end position="38"/>
    </location>
</feature>
<name>A0A921K479_9BACT</name>
<feature type="transmembrane region" description="Helical" evidence="1">
    <location>
        <begin position="201"/>
        <end position="219"/>
    </location>
</feature>
<feature type="transmembrane region" description="Helical" evidence="1">
    <location>
        <begin position="239"/>
        <end position="264"/>
    </location>
</feature>
<comment type="caution">
    <text evidence="3">The sequence shown here is derived from an EMBL/GenBank/DDBJ whole genome shotgun (WGS) entry which is preliminary data.</text>
</comment>
<evidence type="ECO:0000256" key="1">
    <source>
        <dbReference type="SAM" id="Phobius"/>
    </source>
</evidence>
<feature type="domain" description="YdbS-like PH" evidence="2">
    <location>
        <begin position="421"/>
        <end position="493"/>
    </location>
</feature>
<keyword evidence="1" id="KW-1133">Transmembrane helix</keyword>
<feature type="transmembrane region" description="Helical" evidence="1">
    <location>
        <begin position="400"/>
        <end position="419"/>
    </location>
</feature>
<protein>
    <submittedName>
        <fullName evidence="3">PH domain-containing protein</fullName>
    </submittedName>
</protein>
<sequence>MERSDFSVPRRMSKSAFIILLVKELLSYAGPFLIWAIIKLFNSGRQRSLMETMEMLLFLFICYLVFSVVTAFISYYYKKYYIKNGNLIFIYGFLKKETVIPLQKIQSLRTRRGFMYRLLDMKGVSFDTLASKAAEVELILDYKDWDALIERIEQQEQMPEEDKQPTEENCVIREAKPVANKYTLKLSNLNLIKGAFCQNHFRGMIVLLGILFTFYDKVLSASDRILNLFIDYVNEHADYASLSVTVFVICIIVLYLVIMILWIVNVFMQYYNMEVQIDKAQLSFESGLFTRFSSRFSYDKVCTVYVKQNIIEKYLGCCTIMLKQAFNATQKDNESDVKIYGSNTSEHFLNWWLGKDYVSSQSIISAKSGKGVIGYTVRFDIPVSLIVCIVLYYYELYSWLAVPVVYMLISLVKGILAAYRSSITLKEDYLEINNGKLADVRNYIKYTNVEFVSLKQTPFTPFFHRVNLIISTNGTSFKVRSLKEAEARDVYELLINNSVEQEKSNGNLK</sequence>
<feature type="domain" description="YdbS-like PH" evidence="2">
    <location>
        <begin position="270"/>
        <end position="322"/>
    </location>
</feature>
<evidence type="ECO:0000313" key="3">
    <source>
        <dbReference type="EMBL" id="HJF08966.1"/>
    </source>
</evidence>
<feature type="transmembrane region" description="Helical" evidence="1">
    <location>
        <begin position="58"/>
        <end position="77"/>
    </location>
</feature>
<dbReference type="AlphaFoldDB" id="A0A921K479"/>
<evidence type="ECO:0000259" key="2">
    <source>
        <dbReference type="Pfam" id="PF03703"/>
    </source>
</evidence>
<dbReference type="Proteomes" id="UP000718012">
    <property type="component" value="Unassembled WGS sequence"/>
</dbReference>
<dbReference type="PANTHER" id="PTHR34473:SF2">
    <property type="entry name" value="UPF0699 TRANSMEMBRANE PROTEIN YDBT"/>
    <property type="match status" value="1"/>
</dbReference>
<reference evidence="3" key="1">
    <citation type="journal article" date="2021" name="PeerJ">
        <title>Extensive microbial diversity within the chicken gut microbiome revealed by metagenomics and culture.</title>
        <authorList>
            <person name="Gilroy R."/>
            <person name="Ravi A."/>
            <person name="Getino M."/>
            <person name="Pursley I."/>
            <person name="Horton D.L."/>
            <person name="Alikhan N.F."/>
            <person name="Baker D."/>
            <person name="Gharbi K."/>
            <person name="Hall N."/>
            <person name="Watson M."/>
            <person name="Adriaenssens E.M."/>
            <person name="Foster-Nyarko E."/>
            <person name="Jarju S."/>
            <person name="Secka A."/>
            <person name="Antonio M."/>
            <person name="Oren A."/>
            <person name="Chaudhuri R.R."/>
            <person name="La Ragione R."/>
            <person name="Hildebrand F."/>
            <person name="Pallen M.J."/>
        </authorList>
    </citation>
    <scope>NUCLEOTIDE SEQUENCE</scope>
    <source>
        <strain evidence="3">CHK165-8395</strain>
    </source>
</reference>
<keyword evidence="1" id="KW-0812">Transmembrane</keyword>
<reference evidence="3" key="2">
    <citation type="submission" date="2021-09" db="EMBL/GenBank/DDBJ databases">
        <authorList>
            <person name="Gilroy R."/>
        </authorList>
    </citation>
    <scope>NUCLEOTIDE SEQUENCE</scope>
    <source>
        <strain evidence="3">CHK165-8395</strain>
    </source>
</reference>
<proteinExistence type="predicted"/>
<dbReference type="InterPro" id="IPR005182">
    <property type="entry name" value="YdbS-like_PH"/>
</dbReference>
<gene>
    <name evidence="3" type="ORF">K8U81_12420</name>
</gene>
<feature type="transmembrane region" description="Helical" evidence="1">
    <location>
        <begin position="372"/>
        <end position="394"/>
    </location>
</feature>
<keyword evidence="1" id="KW-0472">Membrane</keyword>
<dbReference type="EMBL" id="DYXD01000265">
    <property type="protein sequence ID" value="HJF08966.1"/>
    <property type="molecule type" value="Genomic_DNA"/>
</dbReference>
<feature type="domain" description="YdbS-like PH" evidence="2">
    <location>
        <begin position="76"/>
        <end position="137"/>
    </location>
</feature>
<dbReference type="Pfam" id="PF03703">
    <property type="entry name" value="bPH_2"/>
    <property type="match status" value="3"/>
</dbReference>